<keyword evidence="4" id="KW-1185">Reference proteome</keyword>
<keyword evidence="1" id="KW-0732">Signal</keyword>
<comment type="caution">
    <text evidence="3">The sequence shown here is derived from an EMBL/GenBank/DDBJ whole genome shotgun (WGS) entry which is preliminary data.</text>
</comment>
<dbReference type="GO" id="GO:0044773">
    <property type="term" value="P:mitotic DNA damage checkpoint signaling"/>
    <property type="evidence" value="ECO:0007669"/>
    <property type="project" value="TreeGrafter"/>
</dbReference>
<gene>
    <name evidence="3" type="ORF">B0H15DRAFT_840610</name>
</gene>
<organism evidence="3 4">
    <name type="scientific">Mycena belliarum</name>
    <dbReference type="NCBI Taxonomy" id="1033014"/>
    <lineage>
        <taxon>Eukaryota</taxon>
        <taxon>Fungi</taxon>
        <taxon>Dikarya</taxon>
        <taxon>Basidiomycota</taxon>
        <taxon>Agaricomycotina</taxon>
        <taxon>Agaricomycetes</taxon>
        <taxon>Agaricomycetidae</taxon>
        <taxon>Agaricales</taxon>
        <taxon>Marasmiineae</taxon>
        <taxon>Mycenaceae</taxon>
        <taxon>Mycena</taxon>
    </lineage>
</organism>
<dbReference type="SMART" id="SM00220">
    <property type="entry name" value="S_TKc"/>
    <property type="match status" value="1"/>
</dbReference>
<dbReference type="InterPro" id="IPR000719">
    <property type="entry name" value="Prot_kinase_dom"/>
</dbReference>
<dbReference type="InterPro" id="IPR011009">
    <property type="entry name" value="Kinase-like_dom_sf"/>
</dbReference>
<accession>A0AAD6XM33</accession>
<proteinExistence type="predicted"/>
<dbReference type="PANTHER" id="PTHR44167">
    <property type="entry name" value="OVARIAN-SPECIFIC SERINE/THREONINE-PROTEIN KINASE LOK-RELATED"/>
    <property type="match status" value="1"/>
</dbReference>
<dbReference type="CDD" id="cd00180">
    <property type="entry name" value="PKc"/>
    <property type="match status" value="1"/>
</dbReference>
<keyword evidence="3" id="KW-0418">Kinase</keyword>
<dbReference type="PANTHER" id="PTHR44167:SF18">
    <property type="entry name" value="PROTEIN KINASE DOMAIN-CONTAINING PROTEIN"/>
    <property type="match status" value="1"/>
</dbReference>
<keyword evidence="3" id="KW-0808">Transferase</keyword>
<dbReference type="GO" id="GO:0005524">
    <property type="term" value="F:ATP binding"/>
    <property type="evidence" value="ECO:0007669"/>
    <property type="project" value="InterPro"/>
</dbReference>
<feature type="chain" id="PRO_5042049775" evidence="1">
    <location>
        <begin position="21"/>
        <end position="356"/>
    </location>
</feature>
<evidence type="ECO:0000313" key="4">
    <source>
        <dbReference type="Proteomes" id="UP001222325"/>
    </source>
</evidence>
<evidence type="ECO:0000259" key="2">
    <source>
        <dbReference type="PROSITE" id="PS50011"/>
    </source>
</evidence>
<dbReference type="PROSITE" id="PS50011">
    <property type="entry name" value="PROTEIN_KINASE_DOM"/>
    <property type="match status" value="1"/>
</dbReference>
<name>A0AAD6XM33_9AGAR</name>
<feature type="signal peptide" evidence="1">
    <location>
        <begin position="1"/>
        <end position="20"/>
    </location>
</feature>
<dbReference type="SUPFAM" id="SSF56112">
    <property type="entry name" value="Protein kinase-like (PK-like)"/>
    <property type="match status" value="1"/>
</dbReference>
<dbReference type="AlphaFoldDB" id="A0AAD6XM33"/>
<dbReference type="Proteomes" id="UP001222325">
    <property type="component" value="Unassembled WGS sequence"/>
</dbReference>
<dbReference type="EMBL" id="JARJCN010000025">
    <property type="protein sequence ID" value="KAJ7088740.1"/>
    <property type="molecule type" value="Genomic_DNA"/>
</dbReference>
<protein>
    <submittedName>
        <fullName evidence="3">Kinase-like domain-containing protein</fullName>
    </submittedName>
</protein>
<evidence type="ECO:0000313" key="3">
    <source>
        <dbReference type="EMBL" id="KAJ7088740.1"/>
    </source>
</evidence>
<dbReference type="GO" id="GO:0005737">
    <property type="term" value="C:cytoplasm"/>
    <property type="evidence" value="ECO:0007669"/>
    <property type="project" value="TreeGrafter"/>
</dbReference>
<feature type="domain" description="Protein kinase" evidence="2">
    <location>
        <begin position="97"/>
        <end position="356"/>
    </location>
</feature>
<evidence type="ECO:0000256" key="1">
    <source>
        <dbReference type="SAM" id="SignalP"/>
    </source>
</evidence>
<dbReference type="GO" id="GO:0004674">
    <property type="term" value="F:protein serine/threonine kinase activity"/>
    <property type="evidence" value="ECO:0007669"/>
    <property type="project" value="TreeGrafter"/>
</dbReference>
<dbReference type="Gene3D" id="1.10.510.10">
    <property type="entry name" value="Transferase(Phosphotransferase) domain 1"/>
    <property type="match status" value="1"/>
</dbReference>
<sequence>MTLLNTVALVLLVLLCVSLASYLRRARSRSLGFHWRGDRRRDSRKEWARFRDFLSQHGLALHSYPEYHNAPRIPIPSAPSPFHPQDCEDFVFRIRSYSCPGRTGRGSWRNPTAVTHLALDSSGREVIIKAVPPGSFEAQILERLATSPLRDHPENHTIPVVSILRGDHATFLVQARWGDRIATQEPSPLSFWAGKQAYQLLQGLTFMHEHGIAHGDIYPMNIVCNFTALRTGRPCQFFEEFKTSASYRLAFIDFGESTQLDGIGPHRISCPGRRRGPPSEFRAPELDDDRFFDPFSADVFSLGRLLLDLDPPVEIPVAYQTLLDDMTRRNPRDRPTARVAFERLQALNENHKKHWV</sequence>
<dbReference type="GO" id="GO:0005634">
    <property type="term" value="C:nucleus"/>
    <property type="evidence" value="ECO:0007669"/>
    <property type="project" value="TreeGrafter"/>
</dbReference>
<reference evidence="3" key="1">
    <citation type="submission" date="2023-03" db="EMBL/GenBank/DDBJ databases">
        <title>Massive genome expansion in bonnet fungi (Mycena s.s.) driven by repeated elements and novel gene families across ecological guilds.</title>
        <authorList>
            <consortium name="Lawrence Berkeley National Laboratory"/>
            <person name="Harder C.B."/>
            <person name="Miyauchi S."/>
            <person name="Viragh M."/>
            <person name="Kuo A."/>
            <person name="Thoen E."/>
            <person name="Andreopoulos B."/>
            <person name="Lu D."/>
            <person name="Skrede I."/>
            <person name="Drula E."/>
            <person name="Henrissat B."/>
            <person name="Morin E."/>
            <person name="Kohler A."/>
            <person name="Barry K."/>
            <person name="LaButti K."/>
            <person name="Morin E."/>
            <person name="Salamov A."/>
            <person name="Lipzen A."/>
            <person name="Mereny Z."/>
            <person name="Hegedus B."/>
            <person name="Baldrian P."/>
            <person name="Stursova M."/>
            <person name="Weitz H."/>
            <person name="Taylor A."/>
            <person name="Grigoriev I.V."/>
            <person name="Nagy L.G."/>
            <person name="Martin F."/>
            <person name="Kauserud H."/>
        </authorList>
    </citation>
    <scope>NUCLEOTIDE SEQUENCE</scope>
    <source>
        <strain evidence="3">CBHHK173m</strain>
    </source>
</reference>